<organism evidence="1 2">
    <name type="scientific">Dallia pectoralis</name>
    <name type="common">Alaska blackfish</name>
    <dbReference type="NCBI Taxonomy" id="75939"/>
    <lineage>
        <taxon>Eukaryota</taxon>
        <taxon>Metazoa</taxon>
        <taxon>Chordata</taxon>
        <taxon>Craniata</taxon>
        <taxon>Vertebrata</taxon>
        <taxon>Euteleostomi</taxon>
        <taxon>Actinopterygii</taxon>
        <taxon>Neopterygii</taxon>
        <taxon>Teleostei</taxon>
        <taxon>Protacanthopterygii</taxon>
        <taxon>Esociformes</taxon>
        <taxon>Umbridae</taxon>
        <taxon>Dallia</taxon>
    </lineage>
</organism>
<reference evidence="1" key="1">
    <citation type="submission" date="2021-05" db="EMBL/GenBank/DDBJ databases">
        <authorList>
            <person name="Pan Q."/>
            <person name="Jouanno E."/>
            <person name="Zahm M."/>
            <person name="Klopp C."/>
            <person name="Cabau C."/>
            <person name="Louis A."/>
            <person name="Berthelot C."/>
            <person name="Parey E."/>
            <person name="Roest Crollius H."/>
            <person name="Montfort J."/>
            <person name="Robinson-Rechavi M."/>
            <person name="Bouchez O."/>
            <person name="Lampietro C."/>
            <person name="Lopez Roques C."/>
            <person name="Donnadieu C."/>
            <person name="Postlethwait J."/>
            <person name="Bobe J."/>
            <person name="Dillon D."/>
            <person name="Chandos A."/>
            <person name="von Hippel F."/>
            <person name="Guiguen Y."/>
        </authorList>
    </citation>
    <scope>NUCLEOTIDE SEQUENCE</scope>
    <source>
        <strain evidence="1">YG-Jan2019</strain>
    </source>
</reference>
<keyword evidence="2" id="KW-1185">Reference proteome</keyword>
<name>A0ACC2H1L4_DALPE</name>
<dbReference type="Proteomes" id="UP001157502">
    <property type="component" value="Chromosome 7"/>
</dbReference>
<protein>
    <submittedName>
        <fullName evidence="1">Uncharacterized protein</fullName>
    </submittedName>
</protein>
<dbReference type="EMBL" id="CM055734">
    <property type="protein sequence ID" value="KAJ8009660.1"/>
    <property type="molecule type" value="Genomic_DNA"/>
</dbReference>
<proteinExistence type="predicted"/>
<accession>A0ACC2H1L4</accession>
<gene>
    <name evidence="1" type="ORF">DPEC_G00093490</name>
</gene>
<comment type="caution">
    <text evidence="1">The sequence shown here is derived from an EMBL/GenBank/DDBJ whole genome shotgun (WGS) entry which is preliminary data.</text>
</comment>
<evidence type="ECO:0000313" key="2">
    <source>
        <dbReference type="Proteomes" id="UP001157502"/>
    </source>
</evidence>
<evidence type="ECO:0000313" key="1">
    <source>
        <dbReference type="EMBL" id="KAJ8009660.1"/>
    </source>
</evidence>
<sequence length="706" mass="78592">LKHLPGKKNVVADALSRDLFAKPISQRLLKEQYPTLIQEANGIEEDSVQGAFKVSCQSQSYRSGDHPALKVAGESAEIRALCQAHCDWIDAAESRALYLVQHVQQLSSGQDVTPVLSAQELQLSQEQDPTISKVLPFVAAKKRPSRRERHGADSKVIRLFKQWDKLEVHDGMLYRVTKDPVSKQKRSQYVLPLSLKEKTLLGIHDLAGHQGQDRTLSLARQRFYWPDMERDVRAHVRCCQRCVLGKSPEPAARAPLESIKSSAPMEFVCMDFWSAEDSKQRSVDVLVVTDHFTKLAHAFPCANQTAKQVAKKLWDNVFCVYGFPERIHSDQGANFESNLIAELLRLAGVAKSHTTAYHPMGNGGTERFNRTLGNMLRTLPLKEKHQWPQQIQSLTFAYNATVHETTGYAPFFLMFGRVPRLPVDFLFKRSLNDPGIVDYDSYAKSLLSCLKSAMEIAQKHSSTEQQHQARQYNKRVKGTYLSVGDRVLVANKGERGKRKLADKWEDGVYTVVGANPNIHVYKIQDAEGRTKVVHRNLLLEVNFLPLAGMDESQDTNADDQSLVSEESVLEDSDCGDDTAWMSGLLTQDESQNLSNSRDGESLAVLSPEVPLESESADSEEVDQSSPVRSPVGAISDDPSISPAPSDILHSPHAAALVHTDPHTQTAVDGNVRTRAGRVVKSVSRLIESMVQKPFLRSSNMLVGSRS</sequence>
<feature type="non-terminal residue" evidence="1">
    <location>
        <position position="1"/>
    </location>
</feature>